<keyword evidence="3" id="KW-1003">Cell membrane</keyword>
<dbReference type="Gene3D" id="1.10.3730.20">
    <property type="match status" value="1"/>
</dbReference>
<dbReference type="EMBL" id="RZNX01000010">
    <property type="protein sequence ID" value="RUT28393.1"/>
    <property type="molecule type" value="Genomic_DNA"/>
</dbReference>
<evidence type="ECO:0000256" key="8">
    <source>
        <dbReference type="SAM" id="Phobius"/>
    </source>
</evidence>
<dbReference type="InterPro" id="IPR000390">
    <property type="entry name" value="Small_drug/metabolite_transptr"/>
</dbReference>
<evidence type="ECO:0000256" key="1">
    <source>
        <dbReference type="ARBA" id="ARBA00004651"/>
    </source>
</evidence>
<feature type="transmembrane region" description="Helical" evidence="8">
    <location>
        <begin position="29"/>
        <end position="50"/>
    </location>
</feature>
<protein>
    <submittedName>
        <fullName evidence="9">Multidrug efflux SMR transporter</fullName>
    </submittedName>
</protein>
<evidence type="ECO:0000256" key="2">
    <source>
        <dbReference type="ARBA" id="ARBA00022448"/>
    </source>
</evidence>
<dbReference type="GO" id="GO:0005886">
    <property type="term" value="C:plasma membrane"/>
    <property type="evidence" value="ECO:0007669"/>
    <property type="project" value="UniProtKB-SubCell"/>
</dbReference>
<dbReference type="PANTHER" id="PTHR30561:SF1">
    <property type="entry name" value="MULTIDRUG TRANSPORTER EMRE"/>
    <property type="match status" value="1"/>
</dbReference>
<comment type="subcellular location">
    <subcellularLocation>
        <location evidence="1 7">Cell membrane</location>
        <topology evidence="1 7">Multi-pass membrane protein</topology>
    </subcellularLocation>
</comment>
<feature type="transmembrane region" description="Helical" evidence="8">
    <location>
        <begin position="84"/>
        <end position="103"/>
    </location>
</feature>
<dbReference type="SUPFAM" id="SSF103481">
    <property type="entry name" value="Multidrug resistance efflux transporter EmrE"/>
    <property type="match status" value="1"/>
</dbReference>
<dbReference type="FunFam" id="1.10.3730.20:FF:000001">
    <property type="entry name" value="Quaternary ammonium compound resistance transporter SugE"/>
    <property type="match status" value="1"/>
</dbReference>
<evidence type="ECO:0000256" key="7">
    <source>
        <dbReference type="RuleBase" id="RU003942"/>
    </source>
</evidence>
<reference evidence="9 10" key="1">
    <citation type="submission" date="2018-12" db="EMBL/GenBank/DDBJ databases">
        <authorList>
            <person name="Sun L."/>
            <person name="Chen Z."/>
        </authorList>
    </citation>
    <scope>NUCLEOTIDE SEQUENCE [LARGE SCALE GENOMIC DNA]</scope>
    <source>
        <strain evidence="9 10">3-5-3</strain>
    </source>
</reference>
<gene>
    <name evidence="9" type="ORF">EJP77_17400</name>
</gene>
<name>A0A433X2V1_9BACL</name>
<keyword evidence="2" id="KW-0813">Transport</keyword>
<dbReference type="AlphaFoldDB" id="A0A433X2V1"/>
<dbReference type="PANTHER" id="PTHR30561">
    <property type="entry name" value="SMR FAMILY PROTON-DEPENDENT DRUG EFFLUX TRANSPORTER SUGE"/>
    <property type="match status" value="1"/>
</dbReference>
<dbReference type="GO" id="GO:0022857">
    <property type="term" value="F:transmembrane transporter activity"/>
    <property type="evidence" value="ECO:0007669"/>
    <property type="project" value="InterPro"/>
</dbReference>
<evidence type="ECO:0000256" key="3">
    <source>
        <dbReference type="ARBA" id="ARBA00022475"/>
    </source>
</evidence>
<sequence>MGWLYLGAAIILELTGTMTMKYSEGFSRLLPSILMFVLYGCSFTFLSFAVKTLELSMAYAIWSGLGTVLITTAGVILYGERINLLKIICVALIILGVAGLRLTSISGKPG</sequence>
<evidence type="ECO:0000313" key="10">
    <source>
        <dbReference type="Proteomes" id="UP000272464"/>
    </source>
</evidence>
<dbReference type="OrthoDB" id="21828at2"/>
<proteinExistence type="inferred from homology"/>
<keyword evidence="4 7" id="KW-0812">Transmembrane</keyword>
<dbReference type="RefSeq" id="WP_127200532.1">
    <property type="nucleotide sequence ID" value="NZ_RZNX01000010.1"/>
</dbReference>
<keyword evidence="6 8" id="KW-0472">Membrane</keyword>
<keyword evidence="5 8" id="KW-1133">Transmembrane helix</keyword>
<comment type="similarity">
    <text evidence="7">Belongs to the drug/metabolite transporter (DMT) superfamily. Small multidrug resistance (SMR) (TC 2.A.7.1) family.</text>
</comment>
<dbReference type="InterPro" id="IPR037185">
    <property type="entry name" value="EmrE-like"/>
</dbReference>
<evidence type="ECO:0000313" key="9">
    <source>
        <dbReference type="EMBL" id="RUT28393.1"/>
    </source>
</evidence>
<evidence type="ECO:0000256" key="5">
    <source>
        <dbReference type="ARBA" id="ARBA00022989"/>
    </source>
</evidence>
<dbReference type="InterPro" id="IPR045324">
    <property type="entry name" value="Small_multidrug_res"/>
</dbReference>
<keyword evidence="10" id="KW-1185">Reference proteome</keyword>
<evidence type="ECO:0000256" key="6">
    <source>
        <dbReference type="ARBA" id="ARBA00023136"/>
    </source>
</evidence>
<dbReference type="Pfam" id="PF00893">
    <property type="entry name" value="Multi_Drug_Res"/>
    <property type="match status" value="1"/>
</dbReference>
<comment type="caution">
    <text evidence="9">The sequence shown here is derived from an EMBL/GenBank/DDBJ whole genome shotgun (WGS) entry which is preliminary data.</text>
</comment>
<evidence type="ECO:0000256" key="4">
    <source>
        <dbReference type="ARBA" id="ARBA00022692"/>
    </source>
</evidence>
<feature type="transmembrane region" description="Helical" evidence="8">
    <location>
        <begin position="57"/>
        <end position="78"/>
    </location>
</feature>
<dbReference type="Proteomes" id="UP000272464">
    <property type="component" value="Unassembled WGS sequence"/>
</dbReference>
<organism evidence="9 10">
    <name type="scientific">Paenibacillus zeisoli</name>
    <dbReference type="NCBI Taxonomy" id="2496267"/>
    <lineage>
        <taxon>Bacteria</taxon>
        <taxon>Bacillati</taxon>
        <taxon>Bacillota</taxon>
        <taxon>Bacilli</taxon>
        <taxon>Bacillales</taxon>
        <taxon>Paenibacillaceae</taxon>
        <taxon>Paenibacillus</taxon>
    </lineage>
</organism>
<accession>A0A433X2V1</accession>